<accession>A0A6M1T1Q1</accession>
<dbReference type="EMBL" id="JAALLS010000006">
    <property type="protein sequence ID" value="NGP87909.1"/>
    <property type="molecule type" value="Genomic_DNA"/>
</dbReference>
<evidence type="ECO:0000256" key="1">
    <source>
        <dbReference type="SAM" id="Phobius"/>
    </source>
</evidence>
<dbReference type="AlphaFoldDB" id="A0A6M1T1Q1"/>
<comment type="caution">
    <text evidence="3">The sequence shown here is derived from an EMBL/GenBank/DDBJ whole genome shotgun (WGS) entry which is preliminary data.</text>
</comment>
<dbReference type="PANTHER" id="PTHR37938:SF1">
    <property type="entry name" value="BLL0215 PROTEIN"/>
    <property type="match status" value="1"/>
</dbReference>
<keyword evidence="1" id="KW-0812">Transmembrane</keyword>
<keyword evidence="1" id="KW-1133">Transmembrane helix</keyword>
<dbReference type="Pfam" id="PF03703">
    <property type="entry name" value="bPH_2"/>
    <property type="match status" value="1"/>
</dbReference>
<gene>
    <name evidence="3" type="ORF">G3569_06060</name>
</gene>
<proteinExistence type="predicted"/>
<keyword evidence="4" id="KW-1185">Reference proteome</keyword>
<evidence type="ECO:0000259" key="2">
    <source>
        <dbReference type="Pfam" id="PF03703"/>
    </source>
</evidence>
<evidence type="ECO:0000313" key="3">
    <source>
        <dbReference type="EMBL" id="NGP87909.1"/>
    </source>
</evidence>
<keyword evidence="1" id="KW-0472">Membrane</keyword>
<reference evidence="3 4" key="1">
    <citation type="submission" date="2020-02" db="EMBL/GenBank/DDBJ databases">
        <title>Aliifodinibius halophilus 2W32, complete genome.</title>
        <authorList>
            <person name="Li Y."/>
            <person name="Wu S."/>
        </authorList>
    </citation>
    <scope>NUCLEOTIDE SEQUENCE [LARGE SCALE GENOMIC DNA]</scope>
    <source>
        <strain evidence="3 4">2W32</strain>
    </source>
</reference>
<dbReference type="InterPro" id="IPR005182">
    <property type="entry name" value="YdbS-like_PH"/>
</dbReference>
<organism evidence="3 4">
    <name type="scientific">Fodinibius halophilus</name>
    <dbReference type="NCBI Taxonomy" id="1736908"/>
    <lineage>
        <taxon>Bacteria</taxon>
        <taxon>Pseudomonadati</taxon>
        <taxon>Balneolota</taxon>
        <taxon>Balneolia</taxon>
        <taxon>Balneolales</taxon>
        <taxon>Balneolaceae</taxon>
        <taxon>Fodinibius</taxon>
    </lineage>
</organism>
<dbReference type="PANTHER" id="PTHR37938">
    <property type="entry name" value="BLL0215 PROTEIN"/>
    <property type="match status" value="1"/>
</dbReference>
<feature type="domain" description="YdbS-like PH" evidence="2">
    <location>
        <begin position="61"/>
        <end position="134"/>
    </location>
</feature>
<dbReference type="RefSeq" id="WP_165267112.1">
    <property type="nucleotide sequence ID" value="NZ_JAALLS010000006.1"/>
</dbReference>
<name>A0A6M1T1Q1_9BACT</name>
<feature type="transmembrane region" description="Helical" evidence="1">
    <location>
        <begin position="20"/>
        <end position="51"/>
    </location>
</feature>
<dbReference type="Proteomes" id="UP000479132">
    <property type="component" value="Unassembled WGS sequence"/>
</dbReference>
<evidence type="ECO:0000313" key="4">
    <source>
        <dbReference type="Proteomes" id="UP000479132"/>
    </source>
</evidence>
<protein>
    <submittedName>
        <fullName evidence="3">PH domain-containing protein</fullName>
    </submittedName>
</protein>
<sequence length="178" mass="19980">MAKSENRVILEGKFNPKIKIYLLVYLSLILTVTVFGILLLPVLWIVGWTFVKRYFNRLSAELTDRALRFEKGLLFHVERTIPLDKIQDLTFKEGPLLRFFGLSILKVETAGSSGAGQADLTLIGIQDASAFRNKVLEQRDMVTESKYSTGSAEADASTLSVLKEIRDSIQVIEQKIDG</sequence>